<gene>
    <name evidence="4" type="ORF">TeGR_g14739</name>
</gene>
<evidence type="ECO:0000256" key="3">
    <source>
        <dbReference type="SAM" id="MobiDB-lite"/>
    </source>
</evidence>
<accession>A0ABQ6N5A8</accession>
<dbReference type="EMBL" id="BRYB01000968">
    <property type="protein sequence ID" value="GMI40977.1"/>
    <property type="molecule type" value="Genomic_DNA"/>
</dbReference>
<feature type="compositionally biased region" description="Low complexity" evidence="3">
    <location>
        <begin position="17"/>
        <end position="26"/>
    </location>
</feature>
<dbReference type="Proteomes" id="UP001165060">
    <property type="component" value="Unassembled WGS sequence"/>
</dbReference>
<evidence type="ECO:0000256" key="2">
    <source>
        <dbReference type="ARBA" id="ARBA00023242"/>
    </source>
</evidence>
<evidence type="ECO:0000256" key="1">
    <source>
        <dbReference type="ARBA" id="ARBA00004123"/>
    </source>
</evidence>
<feature type="compositionally biased region" description="Basic residues" evidence="3">
    <location>
        <begin position="658"/>
        <end position="672"/>
    </location>
</feature>
<keyword evidence="5" id="KW-1185">Reference proteome</keyword>
<evidence type="ECO:0000313" key="5">
    <source>
        <dbReference type="Proteomes" id="UP001165060"/>
    </source>
</evidence>
<dbReference type="Gene3D" id="1.20.1160.11">
    <property type="entry name" value="Paired amphipathic helix"/>
    <property type="match status" value="1"/>
</dbReference>
<reference evidence="4 5" key="1">
    <citation type="journal article" date="2023" name="Commun. Biol.">
        <title>Genome analysis of Parmales, the sister group of diatoms, reveals the evolutionary specialization of diatoms from phago-mixotrophs to photoautotrophs.</title>
        <authorList>
            <person name="Ban H."/>
            <person name="Sato S."/>
            <person name="Yoshikawa S."/>
            <person name="Yamada K."/>
            <person name="Nakamura Y."/>
            <person name="Ichinomiya M."/>
            <person name="Sato N."/>
            <person name="Blanc-Mathieu R."/>
            <person name="Endo H."/>
            <person name="Kuwata A."/>
            <person name="Ogata H."/>
        </authorList>
    </citation>
    <scope>NUCLEOTIDE SEQUENCE [LARGE SCALE GENOMIC DNA]</scope>
</reference>
<feature type="region of interest" description="Disordered" evidence="3">
    <location>
        <begin position="232"/>
        <end position="283"/>
    </location>
</feature>
<organism evidence="4 5">
    <name type="scientific">Tetraparma gracilis</name>
    <dbReference type="NCBI Taxonomy" id="2962635"/>
    <lineage>
        <taxon>Eukaryota</taxon>
        <taxon>Sar</taxon>
        <taxon>Stramenopiles</taxon>
        <taxon>Ochrophyta</taxon>
        <taxon>Bolidophyceae</taxon>
        <taxon>Parmales</taxon>
        <taxon>Triparmaceae</taxon>
        <taxon>Tetraparma</taxon>
    </lineage>
</organism>
<feature type="non-terminal residue" evidence="4">
    <location>
        <position position="725"/>
    </location>
</feature>
<protein>
    <submittedName>
        <fullName evidence="4">Uncharacterized protein</fullName>
    </submittedName>
</protein>
<comment type="caution">
    <text evidence="4">The sequence shown here is derived from an EMBL/GenBank/DDBJ whole genome shotgun (WGS) entry which is preliminary data.</text>
</comment>
<dbReference type="InterPro" id="IPR036600">
    <property type="entry name" value="PAH_sf"/>
</dbReference>
<proteinExistence type="predicted"/>
<name>A0ABQ6N5A8_9STRA</name>
<sequence length="725" mass="77867">KGAGGGGRRGGRGGAAPGNPYGAPAPVQRQFVPTSTFGASKTRPAAAEASLAASALLGLVTFKPQRPLPAARVNAQQQPTGRPRAAPAPPLAPTVAEAAFFERARRHLERADLRAPPAAGERKHTPWAEFLKVLHMYAAHLLPRDALLSLLSLLFVHGHNPKGPNPGVSHTQLCTDAEALLREFDAMMSRRGAFATQERTLQERSKYGSASMKRALEMAGRHDREVEGALAERRRAEEAAAAAPPAPAADAMDTAPDGAPPAPPAPALSKPLSGVTPVGPSYSTLPSDYPRDIFLKYTERGPAEAKVLNDDLVSFAKVAVGVGGSKDRGNCHEEQEDDGQPLGRMQYFLKEKTFTSVHLNAISRIYGEAGDIVLEHLKTNAMAVLPVVMPRLKQKDAEWRAARKNLNARFKTIGERCHGGSLDFVSAKLKKAIATKHEELPLLAPWVQEGAAPVTAKIDKEVAADIYKLIASCTDSDAFDTDLDCSRIWCEFMLPFFDYEPTTLIAESHSEYLPPVYPTGTVVHTTYGVGKISYYSNDRQYYKVDLPYGTGWINPNSVFFPVLTGPQEKPPTPPDVTKISARQNHRLKTIVLPSTTFKRDLSESDDRGMPINKQTAYVTQSMFVALRLFASLCESLKKIKDEHGPAPSPASSPAPAKGGKKSAKKGKAKGKAVKAAAPAPEPTPMEVEPAASSDAAAAPAEGEAKVEAAEDAEMKKIQSFLANPN</sequence>
<feature type="non-terminal residue" evidence="4">
    <location>
        <position position="1"/>
    </location>
</feature>
<dbReference type="InterPro" id="IPR039774">
    <property type="entry name" value="Sin3-like"/>
</dbReference>
<feature type="compositionally biased region" description="Low complexity" evidence="3">
    <location>
        <begin position="239"/>
        <end position="257"/>
    </location>
</feature>
<feature type="region of interest" description="Disordered" evidence="3">
    <location>
        <begin position="1"/>
        <end position="28"/>
    </location>
</feature>
<feature type="region of interest" description="Disordered" evidence="3">
    <location>
        <begin position="640"/>
        <end position="709"/>
    </location>
</feature>
<feature type="compositionally biased region" description="Gly residues" evidence="3">
    <location>
        <begin position="1"/>
        <end position="16"/>
    </location>
</feature>
<evidence type="ECO:0000313" key="4">
    <source>
        <dbReference type="EMBL" id="GMI40977.1"/>
    </source>
</evidence>
<keyword evidence="2" id="KW-0539">Nucleus</keyword>
<comment type="subcellular location">
    <subcellularLocation>
        <location evidence="1">Nucleus</location>
    </subcellularLocation>
</comment>
<feature type="compositionally biased region" description="Low complexity" evidence="3">
    <location>
        <begin position="686"/>
        <end position="701"/>
    </location>
</feature>
<dbReference type="PANTHER" id="PTHR12346">
    <property type="entry name" value="SIN3B-RELATED"/>
    <property type="match status" value="1"/>
</dbReference>